<dbReference type="Proteomes" id="UP000475117">
    <property type="component" value="Chromosome"/>
</dbReference>
<evidence type="ECO:0000313" key="2">
    <source>
        <dbReference type="Proteomes" id="UP000475117"/>
    </source>
</evidence>
<evidence type="ECO:0000313" key="1">
    <source>
        <dbReference type="EMBL" id="QQL44223.1"/>
    </source>
</evidence>
<dbReference type="Pfam" id="PF02566">
    <property type="entry name" value="OsmC"/>
    <property type="match status" value="1"/>
</dbReference>
<dbReference type="AlphaFoldDB" id="A0A6B3L0X9"/>
<dbReference type="PANTHER" id="PTHR39624">
    <property type="entry name" value="PROTEIN INVOLVED IN RIMO-MEDIATED BETA-METHYLTHIOLATION OF RIBOSOMAL PROTEIN S12 YCAO"/>
    <property type="match status" value="1"/>
</dbReference>
<proteinExistence type="predicted"/>
<dbReference type="Gene3D" id="3.30.300.20">
    <property type="match status" value="1"/>
</dbReference>
<dbReference type="SUPFAM" id="SSF82784">
    <property type="entry name" value="OsmC-like"/>
    <property type="match status" value="1"/>
</dbReference>
<dbReference type="PANTHER" id="PTHR39624:SF2">
    <property type="entry name" value="OSMC-LIKE PROTEIN"/>
    <property type="match status" value="1"/>
</dbReference>
<sequence length="137" mass="14849">MVQIDITYEGQLRCSAVHTPSGESLTTDAPKDNEGKGESFSPTDLVATALGGCMATIMGIYARRKEIPLEGMKITVNKVMSTDAPRRIAKLETVIEVPLEEGHPDAPALERAALSCPVHQSLHPEMEKPLTFRYVGS</sequence>
<organism evidence="1 2">
    <name type="scientific">Sulfuriroseicoccus oceanibius</name>
    <dbReference type="NCBI Taxonomy" id="2707525"/>
    <lineage>
        <taxon>Bacteria</taxon>
        <taxon>Pseudomonadati</taxon>
        <taxon>Verrucomicrobiota</taxon>
        <taxon>Verrucomicrobiia</taxon>
        <taxon>Verrucomicrobiales</taxon>
        <taxon>Verrucomicrobiaceae</taxon>
        <taxon>Sulfuriroseicoccus</taxon>
    </lineage>
</organism>
<dbReference type="RefSeq" id="WP_164362392.1">
    <property type="nucleotide sequence ID" value="NZ_CP066776.1"/>
</dbReference>
<gene>
    <name evidence="1" type="ORF">G3M56_009985</name>
</gene>
<dbReference type="KEGG" id="soa:G3M56_009985"/>
<dbReference type="InterPro" id="IPR003718">
    <property type="entry name" value="OsmC/Ohr_fam"/>
</dbReference>
<name>A0A6B3L0X9_9BACT</name>
<dbReference type="EMBL" id="CP066776">
    <property type="protein sequence ID" value="QQL44223.1"/>
    <property type="molecule type" value="Genomic_DNA"/>
</dbReference>
<accession>A0A6B3L0X9</accession>
<dbReference type="InterPro" id="IPR015946">
    <property type="entry name" value="KH_dom-like_a/b"/>
</dbReference>
<keyword evidence="2" id="KW-1185">Reference proteome</keyword>
<reference evidence="1 2" key="1">
    <citation type="submission" date="2020-12" db="EMBL/GenBank/DDBJ databases">
        <title>Sulforoseuscoccus oceanibium gen. nov., sp. nov., a representative of the phylum Verrucomicrobia with special cytoplasmic membrane, and proposal of Sulforoseuscoccusaceae fam. nov.</title>
        <authorList>
            <person name="Xi F."/>
        </authorList>
    </citation>
    <scope>NUCLEOTIDE SEQUENCE [LARGE SCALE GENOMIC DNA]</scope>
    <source>
        <strain evidence="1 2">T37</strain>
    </source>
</reference>
<protein>
    <submittedName>
        <fullName evidence="1">OsmC family protein</fullName>
    </submittedName>
</protein>
<dbReference type="InterPro" id="IPR036102">
    <property type="entry name" value="OsmC/Ohrsf"/>
</dbReference>